<dbReference type="Proteomes" id="UP000636709">
    <property type="component" value="Unassembled WGS sequence"/>
</dbReference>
<keyword evidence="3" id="KW-1185">Reference proteome</keyword>
<evidence type="ECO:0000313" key="2">
    <source>
        <dbReference type="EMBL" id="KAF8665933.1"/>
    </source>
</evidence>
<keyword evidence="1" id="KW-0472">Membrane</keyword>
<accession>A0A835ALB5</accession>
<dbReference type="OrthoDB" id="410267at2759"/>
<evidence type="ECO:0000256" key="1">
    <source>
        <dbReference type="SAM" id="Phobius"/>
    </source>
</evidence>
<protein>
    <submittedName>
        <fullName evidence="2">Uncharacterized protein</fullName>
    </submittedName>
</protein>
<organism evidence="2 3">
    <name type="scientific">Digitaria exilis</name>
    <dbReference type="NCBI Taxonomy" id="1010633"/>
    <lineage>
        <taxon>Eukaryota</taxon>
        <taxon>Viridiplantae</taxon>
        <taxon>Streptophyta</taxon>
        <taxon>Embryophyta</taxon>
        <taxon>Tracheophyta</taxon>
        <taxon>Spermatophyta</taxon>
        <taxon>Magnoliopsida</taxon>
        <taxon>Liliopsida</taxon>
        <taxon>Poales</taxon>
        <taxon>Poaceae</taxon>
        <taxon>PACMAD clade</taxon>
        <taxon>Panicoideae</taxon>
        <taxon>Panicodae</taxon>
        <taxon>Paniceae</taxon>
        <taxon>Anthephorinae</taxon>
        <taxon>Digitaria</taxon>
    </lineage>
</organism>
<feature type="transmembrane region" description="Helical" evidence="1">
    <location>
        <begin position="85"/>
        <end position="105"/>
    </location>
</feature>
<keyword evidence="1" id="KW-0812">Transmembrane</keyword>
<sequence>MPGTTVTCSDCATPRTASRDGFENIAAMKDFVNRLLLHDHSLVLDECHCASAISGTAHTTSAGAGAMAAELLNLRFIWQVVSGRWFMIFASLLILSSGGATYAFGM</sequence>
<dbReference type="AlphaFoldDB" id="A0A835ALB5"/>
<keyword evidence="1" id="KW-1133">Transmembrane helix</keyword>
<dbReference type="EMBL" id="JACEFO010002324">
    <property type="protein sequence ID" value="KAF8665933.1"/>
    <property type="molecule type" value="Genomic_DNA"/>
</dbReference>
<proteinExistence type="predicted"/>
<evidence type="ECO:0000313" key="3">
    <source>
        <dbReference type="Proteomes" id="UP000636709"/>
    </source>
</evidence>
<comment type="caution">
    <text evidence="2">The sequence shown here is derived from an EMBL/GenBank/DDBJ whole genome shotgun (WGS) entry which is preliminary data.</text>
</comment>
<name>A0A835ALB5_9POAL</name>
<reference evidence="2" key="1">
    <citation type="submission" date="2020-07" db="EMBL/GenBank/DDBJ databases">
        <title>Genome sequence and genetic diversity analysis of an under-domesticated orphan crop, white fonio (Digitaria exilis).</title>
        <authorList>
            <person name="Bennetzen J.L."/>
            <person name="Chen S."/>
            <person name="Ma X."/>
            <person name="Wang X."/>
            <person name="Yssel A.E.J."/>
            <person name="Chaluvadi S.R."/>
            <person name="Johnson M."/>
            <person name="Gangashetty P."/>
            <person name="Hamidou F."/>
            <person name="Sanogo M.D."/>
            <person name="Zwaenepoel A."/>
            <person name="Wallace J."/>
            <person name="Van De Peer Y."/>
            <person name="Van Deynze A."/>
        </authorList>
    </citation>
    <scope>NUCLEOTIDE SEQUENCE</scope>
    <source>
        <tissue evidence="2">Leaves</tissue>
    </source>
</reference>
<gene>
    <name evidence="2" type="ORF">HU200_054018</name>
</gene>